<name>A0AAW6TTA2_9BACT</name>
<sequence length="298" mass="32817">MANEATNVILPTTLRSWRYANLQSVAASAVNNFAIQTANNVHAIMLYFASVVPAPLTRAQLITDVATIRAWLNGDLIYDRTATEALDEYKYHFDKFGALAAPLGTIVVPFMNFNMPIFDQRRGFALGMLNSRGGYNSLTVEVTMTAGVATAVTGEIHVISDVYPAEQTGLHMRRLRTTRDLLGTGDLYITDLPRSYYGIAAYHLVVAAGRTDRISVTKNREFLFKEQHVDVMRIMQDMSGRTPQAGYETIDFSLGNDLHSVERLGGVAGEWNVIPNCNVAPGAGTVILSEEVHTTIRE</sequence>
<keyword evidence="3" id="KW-1185">Reference proteome</keyword>
<accession>A0AAW6TTA2</accession>
<dbReference type="RefSeq" id="WP_349243291.1">
    <property type="nucleotide sequence ID" value="NZ_JASCXX010000002.1"/>
</dbReference>
<dbReference type="Pfam" id="PF25513">
    <property type="entry name" value="P2_C"/>
    <property type="match status" value="1"/>
</dbReference>
<reference evidence="2" key="1">
    <citation type="submission" date="2023-05" db="EMBL/GenBank/DDBJ databases">
        <title>Anaerotaeda fermentans gen. nov., sp. nov., a novel anaerobic planctomycete of the new family within the order Sedimentisphaerales isolated from Taman Peninsula, Russia.</title>
        <authorList>
            <person name="Khomyakova M.A."/>
            <person name="Merkel A.Y."/>
            <person name="Slobodkin A.I."/>
        </authorList>
    </citation>
    <scope>NUCLEOTIDE SEQUENCE</scope>
    <source>
        <strain evidence="2">M17dextr</strain>
    </source>
</reference>
<dbReference type="Proteomes" id="UP001431776">
    <property type="component" value="Unassembled WGS sequence"/>
</dbReference>
<evidence type="ECO:0000259" key="1">
    <source>
        <dbReference type="Pfam" id="PF25513"/>
    </source>
</evidence>
<protein>
    <submittedName>
        <fullName evidence="2">Major capsid protein P2</fullName>
    </submittedName>
</protein>
<feature type="domain" description="Viral coat protein P2 C-terminal" evidence="1">
    <location>
        <begin position="175"/>
        <end position="257"/>
    </location>
</feature>
<comment type="caution">
    <text evidence="2">The sequence shown here is derived from an EMBL/GenBank/DDBJ whole genome shotgun (WGS) entry which is preliminary data.</text>
</comment>
<proteinExistence type="predicted"/>
<evidence type="ECO:0000313" key="2">
    <source>
        <dbReference type="EMBL" id="MDI6447880.1"/>
    </source>
</evidence>
<dbReference type="Gene3D" id="2.60.120.730">
    <property type="match status" value="2"/>
</dbReference>
<gene>
    <name evidence="2" type="ORF">QJ522_02395</name>
</gene>
<organism evidence="2 3">
    <name type="scientific">Anaerobaca lacustris</name>
    <dbReference type="NCBI Taxonomy" id="3044600"/>
    <lineage>
        <taxon>Bacteria</taxon>
        <taxon>Pseudomonadati</taxon>
        <taxon>Planctomycetota</taxon>
        <taxon>Phycisphaerae</taxon>
        <taxon>Sedimentisphaerales</taxon>
        <taxon>Anaerobacaceae</taxon>
        <taxon>Anaerobaca</taxon>
    </lineage>
</organism>
<dbReference type="AlphaFoldDB" id="A0AAW6TTA2"/>
<evidence type="ECO:0000313" key="3">
    <source>
        <dbReference type="Proteomes" id="UP001431776"/>
    </source>
</evidence>
<dbReference type="InterPro" id="IPR053751">
    <property type="entry name" value="Viral_Major_Capsid_sf"/>
</dbReference>
<dbReference type="EMBL" id="JASCXX010000002">
    <property type="protein sequence ID" value="MDI6447880.1"/>
    <property type="molecule type" value="Genomic_DNA"/>
</dbReference>
<dbReference type="InterPro" id="IPR057915">
    <property type="entry name" value="P2_C"/>
</dbReference>